<organism evidence="1 2">
    <name type="scientific">Candidatus Enterococcus moelleringii</name>
    <dbReference type="NCBI Taxonomy" id="2815325"/>
    <lineage>
        <taxon>Bacteria</taxon>
        <taxon>Bacillati</taxon>
        <taxon>Bacillota</taxon>
        <taxon>Bacilli</taxon>
        <taxon>Lactobacillales</taxon>
        <taxon>Enterococcaceae</taxon>
        <taxon>Enterococcus</taxon>
    </lineage>
</organism>
<name>A0ABS3L9K8_9ENTE</name>
<evidence type="ECO:0000313" key="1">
    <source>
        <dbReference type="EMBL" id="MBO1305748.1"/>
    </source>
</evidence>
<reference evidence="1 2" key="1">
    <citation type="submission" date="2021-03" db="EMBL/GenBank/DDBJ databases">
        <title>Enterococcal diversity collection.</title>
        <authorList>
            <person name="Gilmore M.S."/>
            <person name="Schwartzman J."/>
            <person name="Van Tyne D."/>
            <person name="Martin M."/>
            <person name="Earl A.M."/>
            <person name="Manson A.L."/>
            <person name="Straub T."/>
            <person name="Salamzade R."/>
            <person name="Saavedra J."/>
            <person name="Lebreton F."/>
            <person name="Prichula J."/>
            <person name="Schaufler K."/>
            <person name="Gaca A."/>
            <person name="Sgardioli B."/>
            <person name="Wagenaar J."/>
            <person name="Strong T."/>
        </authorList>
    </citation>
    <scope>NUCLEOTIDE SEQUENCE [LARGE SCALE GENOMIC DNA]</scope>
    <source>
        <strain evidence="1 2">669A</strain>
    </source>
</reference>
<keyword evidence="2" id="KW-1185">Reference proteome</keyword>
<comment type="caution">
    <text evidence="1">The sequence shown here is derived from an EMBL/GenBank/DDBJ whole genome shotgun (WGS) entry which is preliminary data.</text>
</comment>
<gene>
    <name evidence="1" type="ORF">JZO70_06240</name>
</gene>
<dbReference type="InterPro" id="IPR024008">
    <property type="entry name" value="BsaA"/>
</dbReference>
<protein>
    <recommendedName>
        <fullName evidence="3">Alternate signal-mediated exported protein</fullName>
    </recommendedName>
</protein>
<evidence type="ECO:0000313" key="2">
    <source>
        <dbReference type="Proteomes" id="UP000664601"/>
    </source>
</evidence>
<sequence>MSLRKKLRHLLRIFFKSKLLFAFFSLSLSLLLVVGSTYAWITDSDQRLNRSEKQTSKLQVRLDGDFNQVMYWAPGTTKQKPIRVANYGKVPAMVRISFEEFFVGFETDVQDNHGDGNGNGDLVVYASPELPAITRDTSTWVVGKTYEANANKYYKANKVLLNEAYAYKGTRAEPLPAVQLNFISNKFFDSTNQPGNTEKDYWYYEDGFFYYSEILEPNDTTTDLLASVTLSSDYANQYKGGLYHLVPTMDAHDIGKSLLTNWTLDPSKFVHDMYKDKLH</sequence>
<evidence type="ECO:0008006" key="3">
    <source>
        <dbReference type="Google" id="ProtNLM"/>
    </source>
</evidence>
<dbReference type="EMBL" id="JAFREM010000011">
    <property type="protein sequence ID" value="MBO1305748.1"/>
    <property type="molecule type" value="Genomic_DNA"/>
</dbReference>
<dbReference type="NCBIfam" id="TIGR04090">
    <property type="entry name" value="exp_by_SipW_IV"/>
    <property type="match status" value="1"/>
</dbReference>
<accession>A0ABS3L9K8</accession>
<dbReference type="RefSeq" id="WP_207672691.1">
    <property type="nucleotide sequence ID" value="NZ_JAFREM010000011.1"/>
</dbReference>
<proteinExistence type="predicted"/>
<dbReference type="Proteomes" id="UP000664601">
    <property type="component" value="Unassembled WGS sequence"/>
</dbReference>